<dbReference type="EMBL" id="KE747817">
    <property type="protein sequence ID" value="RMZ68697.1"/>
    <property type="molecule type" value="Genomic_DNA"/>
</dbReference>
<feature type="region of interest" description="Disordered" evidence="1">
    <location>
        <begin position="899"/>
        <end position="1031"/>
    </location>
</feature>
<feature type="compositionally biased region" description="Acidic residues" evidence="1">
    <location>
        <begin position="705"/>
        <end position="715"/>
    </location>
</feature>
<dbReference type="Gene3D" id="3.30.710.10">
    <property type="entry name" value="Potassium Channel Kv1.1, Chain A"/>
    <property type="match status" value="1"/>
</dbReference>
<feature type="region of interest" description="Disordered" evidence="1">
    <location>
        <begin position="672"/>
        <end position="722"/>
    </location>
</feature>
<name>A0A3M7M2E5_9PLEO</name>
<evidence type="ECO:0000313" key="3">
    <source>
        <dbReference type="EMBL" id="RMZ68697.1"/>
    </source>
</evidence>
<dbReference type="OrthoDB" id="6359943at2759"/>
<dbReference type="PANTHER" id="PTHR47369:SF1">
    <property type="entry name" value="BTB_POZ DOMAIN-CONTAINING PROTEIN"/>
    <property type="match status" value="1"/>
</dbReference>
<reference evidence="3 4" key="1">
    <citation type="journal article" date="2014" name="PLoS ONE">
        <title>De novo Genome Assembly of the Fungal Plant Pathogen Pyrenophora semeniperda.</title>
        <authorList>
            <person name="Soliai M.M."/>
            <person name="Meyer S.E."/>
            <person name="Udall J.A."/>
            <person name="Elzinga D.E."/>
            <person name="Hermansen R.A."/>
            <person name="Bodily P.M."/>
            <person name="Hart A.A."/>
            <person name="Coleman C.E."/>
        </authorList>
    </citation>
    <scope>NUCLEOTIDE SEQUENCE [LARGE SCALE GENOMIC DNA]</scope>
    <source>
        <strain evidence="3 4">CCB06</strain>
        <tissue evidence="3">Mycelium</tissue>
    </source>
</reference>
<organism evidence="3 4">
    <name type="scientific">Pyrenophora seminiperda CCB06</name>
    <dbReference type="NCBI Taxonomy" id="1302712"/>
    <lineage>
        <taxon>Eukaryota</taxon>
        <taxon>Fungi</taxon>
        <taxon>Dikarya</taxon>
        <taxon>Ascomycota</taxon>
        <taxon>Pezizomycotina</taxon>
        <taxon>Dothideomycetes</taxon>
        <taxon>Pleosporomycetidae</taxon>
        <taxon>Pleosporales</taxon>
        <taxon>Pleosporineae</taxon>
        <taxon>Pleosporaceae</taxon>
        <taxon>Pyrenophora</taxon>
    </lineage>
</organism>
<feature type="region of interest" description="Disordered" evidence="1">
    <location>
        <begin position="1"/>
        <end position="36"/>
    </location>
</feature>
<dbReference type="PANTHER" id="PTHR47369">
    <property type="entry name" value="BTB/POZ DOMAIN-CONTAINING PROTEIN"/>
    <property type="match status" value="1"/>
</dbReference>
<accession>A0A3M7M2E5</accession>
<dbReference type="InterPro" id="IPR000210">
    <property type="entry name" value="BTB/POZ_dom"/>
</dbReference>
<evidence type="ECO:0000313" key="4">
    <source>
        <dbReference type="Proteomes" id="UP000265663"/>
    </source>
</evidence>
<feature type="compositionally biased region" description="Polar residues" evidence="1">
    <location>
        <begin position="876"/>
        <end position="887"/>
    </location>
</feature>
<dbReference type="PROSITE" id="PS50097">
    <property type="entry name" value="BTB"/>
    <property type="match status" value="1"/>
</dbReference>
<dbReference type="Proteomes" id="UP000265663">
    <property type="component" value="Unassembled WGS sequence"/>
</dbReference>
<feature type="compositionally biased region" description="Polar residues" evidence="1">
    <location>
        <begin position="215"/>
        <end position="229"/>
    </location>
</feature>
<feature type="compositionally biased region" description="Polar residues" evidence="1">
    <location>
        <begin position="958"/>
        <end position="981"/>
    </location>
</feature>
<dbReference type="AlphaFoldDB" id="A0A3M7M2E5"/>
<gene>
    <name evidence="3" type="ORF">GMOD_00002495</name>
</gene>
<protein>
    <submittedName>
        <fullName evidence="3">BTB POZ domain-containing</fullName>
    </submittedName>
</protein>
<proteinExistence type="predicted"/>
<sequence length="1130" mass="124817">MKTPFGDTQPGKLSRGEGGGISRAYPDSVSRVKPPKTTMPKTLAALPSSQYATLLELVFGKVLDLPSVVAAASATMALPALISSMMALFRSGCVDFHLTDCRTEGRDEDGGAETAVRIGELRHGLHANRRRESRGAALRSCGNAWNTEAMTAASGGEEGETQVFMSLTLAFQWFVGGARQAKNPAYQGLTGRKRRQTPTHFCITATASPDPRYSHGTQPSHTRSLSYSRSMPSLANHVSVPKRPIRQADQRVPIVQLQTQIDRAQKSADDPTTPLEDHGRRRTTLDLMRSEHAVRTDISRLFSESAGSRPPSYVSQPPSYGSRPPSYITSAGPLYLRASGEAVPLPDHLYTRGLLEGRHSDITIIAFGQRYPLHRLILDRAPFFTMALSEPWLESRSKEVVLHPEEIDTSITQTSFELAIRKLYGVDISKEMDAEAIGLFATGCWLEMQDLIDSAIESILRQMAPETLAYLIRLVTSNYYGRSRMHAILESAKAMLSRNGWEMPIKYWDDMPGDIIRELVGSDGFFVHSEWDRWVLAKRLLDRRLRQAAIDAGLMIRGQKPIPQAPNSLRLMAVRFDGVYRQNALTTAHSSSDAQADWLALYTLPDVERLLVLLDEGIHYMHMEYEQLEFIKNARDVFGLPVMPERVISNALWQQLALRQRVLNTDESAQELGLCQTPPPPEASNVATKSGSEMTFKGKQIETAADPDGDIESDSWDGNGKPRKFWIPSSDCNIVLGNGADPVVTTSNSFQRHASRLSASIQPEDAQWATDFASTPSTFTNPNTRMDFAQRPISAGGGNAGQPKPIAYTEFPPFRFSAEFPNPRFLKEKKRVYSRTVSYAGSLWNIYIQKVRSAKNVQLGVYLHRAKEREVEEAVHSSTLSQQNNGSVDERIGQLEREMLMRSDRRDRRRSTRVPFMDPAAEEDTSGSGGDPDTSLGSPGLRNPLFPTNSLGRHRTNHISSLPTRGVSQWGFQNPSSSVPQNGEAIDPSSFPHAPYCPSEHESDTSSDNDESDAAAYANPSLASRTQRKTRAVTPALPPYVDARPTIKTYFKIYSPSKGGRMLSIYESAPDRFNFSQSWGWKSSTLMLDEINLSGGAGGGGGDDTLADANPAASKKTDGKLRFMVVIGNL</sequence>
<keyword evidence="4" id="KW-1185">Reference proteome</keyword>
<feature type="region of interest" description="Disordered" evidence="1">
    <location>
        <begin position="204"/>
        <end position="229"/>
    </location>
</feature>
<feature type="region of interest" description="Disordered" evidence="1">
    <location>
        <begin position="874"/>
        <end position="893"/>
    </location>
</feature>
<evidence type="ECO:0000259" key="2">
    <source>
        <dbReference type="PROSITE" id="PS50097"/>
    </source>
</evidence>
<feature type="region of interest" description="Disordered" evidence="1">
    <location>
        <begin position="300"/>
        <end position="324"/>
    </location>
</feature>
<feature type="domain" description="BTB" evidence="2">
    <location>
        <begin position="360"/>
        <end position="432"/>
    </location>
</feature>
<dbReference type="InterPro" id="IPR011333">
    <property type="entry name" value="SKP1/BTB/POZ_sf"/>
</dbReference>
<dbReference type="SUPFAM" id="SSF54695">
    <property type="entry name" value="POZ domain"/>
    <property type="match status" value="1"/>
</dbReference>
<evidence type="ECO:0000256" key="1">
    <source>
        <dbReference type="SAM" id="MobiDB-lite"/>
    </source>
</evidence>